<evidence type="ECO:0000313" key="12">
    <source>
        <dbReference type="Proteomes" id="UP000317893"/>
    </source>
</evidence>
<evidence type="ECO:0000313" key="11">
    <source>
        <dbReference type="EMBL" id="TQJ07137.1"/>
    </source>
</evidence>
<keyword evidence="8" id="KW-0460">Magnesium</keyword>
<keyword evidence="12" id="KW-1185">Reference proteome</keyword>
<dbReference type="AlphaFoldDB" id="A0A542DVL8"/>
<reference evidence="11 12" key="1">
    <citation type="submission" date="2019-06" db="EMBL/GenBank/DDBJ databases">
        <title>Sequencing the genomes of 1000 actinobacteria strains.</title>
        <authorList>
            <person name="Klenk H.-P."/>
        </authorList>
    </citation>
    <scope>NUCLEOTIDE SEQUENCE [LARGE SCALE GENOMIC DNA]</scope>
    <source>
        <strain evidence="11 12">DSM 18607</strain>
    </source>
</reference>
<dbReference type="InterPro" id="IPR024932">
    <property type="entry name" value="ApbE"/>
</dbReference>
<dbReference type="EC" id="2.7.1.180" evidence="2"/>
<keyword evidence="5" id="KW-0808">Transferase</keyword>
<keyword evidence="6" id="KW-0479">Metal-binding</keyword>
<proteinExistence type="predicted"/>
<dbReference type="InterPro" id="IPR003374">
    <property type="entry name" value="ApbE-like_sf"/>
</dbReference>
<protein>
    <recommendedName>
        <fullName evidence="3">FAD:protein FMN transferase</fullName>
        <ecNumber evidence="2">2.7.1.180</ecNumber>
    </recommendedName>
    <alternativeName>
        <fullName evidence="9">Flavin transferase</fullName>
    </alternativeName>
</protein>
<evidence type="ECO:0000256" key="6">
    <source>
        <dbReference type="ARBA" id="ARBA00022723"/>
    </source>
</evidence>
<dbReference type="EMBL" id="VFMN01000001">
    <property type="protein sequence ID" value="TQJ07137.1"/>
    <property type="molecule type" value="Genomic_DNA"/>
</dbReference>
<keyword evidence="7" id="KW-0274">FAD</keyword>
<comment type="caution">
    <text evidence="11">The sequence shown here is derived from an EMBL/GenBank/DDBJ whole genome shotgun (WGS) entry which is preliminary data.</text>
</comment>
<evidence type="ECO:0000256" key="4">
    <source>
        <dbReference type="ARBA" id="ARBA00022630"/>
    </source>
</evidence>
<evidence type="ECO:0000256" key="3">
    <source>
        <dbReference type="ARBA" id="ARBA00016337"/>
    </source>
</evidence>
<dbReference type="PANTHER" id="PTHR30040:SF2">
    <property type="entry name" value="FAD:PROTEIN FMN TRANSFERASE"/>
    <property type="match status" value="1"/>
</dbReference>
<accession>A0A542DVL8</accession>
<evidence type="ECO:0000256" key="7">
    <source>
        <dbReference type="ARBA" id="ARBA00022827"/>
    </source>
</evidence>
<dbReference type="Proteomes" id="UP000317893">
    <property type="component" value="Unassembled WGS sequence"/>
</dbReference>
<evidence type="ECO:0000256" key="1">
    <source>
        <dbReference type="ARBA" id="ARBA00001946"/>
    </source>
</evidence>
<keyword evidence="4" id="KW-0285">Flavoprotein</keyword>
<evidence type="ECO:0000256" key="2">
    <source>
        <dbReference type="ARBA" id="ARBA00011955"/>
    </source>
</evidence>
<dbReference type="Pfam" id="PF02424">
    <property type="entry name" value="ApbE"/>
    <property type="match status" value="1"/>
</dbReference>
<keyword evidence="11" id="KW-0449">Lipoprotein</keyword>
<evidence type="ECO:0000256" key="5">
    <source>
        <dbReference type="ARBA" id="ARBA00022679"/>
    </source>
</evidence>
<evidence type="ECO:0000256" key="8">
    <source>
        <dbReference type="ARBA" id="ARBA00022842"/>
    </source>
</evidence>
<comment type="cofactor">
    <cofactor evidence="1">
        <name>Mg(2+)</name>
        <dbReference type="ChEBI" id="CHEBI:18420"/>
    </cofactor>
</comment>
<dbReference type="GO" id="GO:0016740">
    <property type="term" value="F:transferase activity"/>
    <property type="evidence" value="ECO:0007669"/>
    <property type="project" value="UniProtKB-KW"/>
</dbReference>
<gene>
    <name evidence="11" type="ORF">FB458_0187</name>
</gene>
<dbReference type="PANTHER" id="PTHR30040">
    <property type="entry name" value="THIAMINE BIOSYNTHESIS LIPOPROTEIN APBE"/>
    <property type="match status" value="1"/>
</dbReference>
<dbReference type="SUPFAM" id="SSF143631">
    <property type="entry name" value="ApbE-like"/>
    <property type="match status" value="1"/>
</dbReference>
<evidence type="ECO:0000256" key="9">
    <source>
        <dbReference type="ARBA" id="ARBA00031306"/>
    </source>
</evidence>
<organism evidence="11 12">
    <name type="scientific">Lapillicoccus jejuensis</name>
    <dbReference type="NCBI Taxonomy" id="402171"/>
    <lineage>
        <taxon>Bacteria</taxon>
        <taxon>Bacillati</taxon>
        <taxon>Actinomycetota</taxon>
        <taxon>Actinomycetes</taxon>
        <taxon>Micrococcales</taxon>
        <taxon>Intrasporangiaceae</taxon>
        <taxon>Lapillicoccus</taxon>
    </lineage>
</organism>
<sequence length="351" mass="36097">MTAVAARPSVALGDTGIGEDPVVAFDAIGCHHRVHVTRAEALAEAGRVARALVDDLDRAASRFRADSEVRRIAALAPLPGLATVTVRVSALLASCVAAALHAARLTDGLVDPTLGRAMERAGYDDDLESVRRRAARPALAPAPARSMATAPRTRPVRHAADLPRLVLAPLEPPVTWRDVVLRGRVLTVPAGTLLDLGATAKAHAADLLAARLAEGLPGGFLVNLGGDVAVGGEVPPGGWEVGVRDAEGVVRQVVTTTGQGLATSSTRLRTWQVGAELRHHVLDPRTGDTAPTTWAQVSCAGATCVEANAASTAAIVLGEAAPAWLGAQGVPARLDGADGRVTTTHGWPDPA</sequence>
<evidence type="ECO:0000256" key="10">
    <source>
        <dbReference type="ARBA" id="ARBA00048540"/>
    </source>
</evidence>
<comment type="catalytic activity">
    <reaction evidence="10">
        <text>L-threonyl-[protein] + FAD = FMN-L-threonyl-[protein] + AMP + H(+)</text>
        <dbReference type="Rhea" id="RHEA:36847"/>
        <dbReference type="Rhea" id="RHEA-COMP:11060"/>
        <dbReference type="Rhea" id="RHEA-COMP:11061"/>
        <dbReference type="ChEBI" id="CHEBI:15378"/>
        <dbReference type="ChEBI" id="CHEBI:30013"/>
        <dbReference type="ChEBI" id="CHEBI:57692"/>
        <dbReference type="ChEBI" id="CHEBI:74257"/>
        <dbReference type="ChEBI" id="CHEBI:456215"/>
        <dbReference type="EC" id="2.7.1.180"/>
    </reaction>
</comment>
<dbReference type="Gene3D" id="3.10.520.10">
    <property type="entry name" value="ApbE-like domains"/>
    <property type="match status" value="1"/>
</dbReference>
<dbReference type="RefSeq" id="WP_246060999.1">
    <property type="nucleotide sequence ID" value="NZ_BAAAPR010000018.1"/>
</dbReference>
<name>A0A542DVL8_9MICO</name>
<dbReference type="GO" id="GO:0046872">
    <property type="term" value="F:metal ion binding"/>
    <property type="evidence" value="ECO:0007669"/>
    <property type="project" value="UniProtKB-KW"/>
</dbReference>